<accession>A0AAE4B2V4</accession>
<gene>
    <name evidence="4" type="ORF">NO357_01825</name>
</gene>
<dbReference type="InterPro" id="IPR002477">
    <property type="entry name" value="Peptidoglycan-bd-like"/>
</dbReference>
<feature type="region of interest" description="Disordered" evidence="1">
    <location>
        <begin position="73"/>
        <end position="111"/>
    </location>
</feature>
<sequence>MTGKLPFPARTGKIRAKWLNRVRICKAARVISGRIGVIFNRTSYVFGALVFLFGAATFGILVSPVASEIAATNTKNAGTSSEGAVDVAKKRSGNEIPSEEGDKPEEADAGRSQQYVQSLKMALGGCFGGSPEISPDTRVSVGFGLDGEGRLTGIPEYKGKSAVTADMRRLFLRGASALDECEPFPPERKTSRFEVVLSNTGILSLNRMSEAPDIRDPALRKAATAVNKPATSQTEQELSLTRAQRSEIQQRLLVLGFDPKGVDGVFGQNSRNSISAWQDDKGFPVTGFLSAVQLLALNAQSEADYAEYVARNPPKKKKRRRIEVCQRIGILGIKRCHYEYRWY</sequence>
<reference evidence="4" key="1">
    <citation type="submission" date="2022-07" db="EMBL/GenBank/DDBJ databases">
        <authorList>
            <person name="Otstavnykh N."/>
            <person name="Isaeva M."/>
            <person name="Bystritskaya E."/>
        </authorList>
    </citation>
    <scope>NUCLEOTIDE SEQUENCE</scope>
    <source>
        <strain evidence="4">KCTC 52189</strain>
    </source>
</reference>
<feature type="compositionally biased region" description="Basic and acidic residues" evidence="1">
    <location>
        <begin position="100"/>
        <end position="109"/>
    </location>
</feature>
<keyword evidence="2" id="KW-0812">Transmembrane</keyword>
<dbReference type="AlphaFoldDB" id="A0AAE4B2V4"/>
<dbReference type="Proteomes" id="UP001226762">
    <property type="component" value="Unassembled WGS sequence"/>
</dbReference>
<evidence type="ECO:0000313" key="5">
    <source>
        <dbReference type="Proteomes" id="UP001226762"/>
    </source>
</evidence>
<keyword evidence="2" id="KW-1133">Transmembrane helix</keyword>
<dbReference type="Pfam" id="PF01471">
    <property type="entry name" value="PG_binding_1"/>
    <property type="match status" value="1"/>
</dbReference>
<evidence type="ECO:0000259" key="3">
    <source>
        <dbReference type="Pfam" id="PF01471"/>
    </source>
</evidence>
<feature type="compositionally biased region" description="Polar residues" evidence="1">
    <location>
        <begin position="73"/>
        <end position="82"/>
    </location>
</feature>
<protein>
    <submittedName>
        <fullName evidence="4">Peptidoglycan-binding protein</fullName>
    </submittedName>
</protein>
<feature type="transmembrane region" description="Helical" evidence="2">
    <location>
        <begin position="44"/>
        <end position="66"/>
    </location>
</feature>
<dbReference type="InterPro" id="IPR036366">
    <property type="entry name" value="PGBDSf"/>
</dbReference>
<dbReference type="Gene3D" id="1.10.101.10">
    <property type="entry name" value="PGBD-like superfamily/PGBD"/>
    <property type="match status" value="1"/>
</dbReference>
<comment type="caution">
    <text evidence="4">The sequence shown here is derived from an EMBL/GenBank/DDBJ whole genome shotgun (WGS) entry which is preliminary data.</text>
</comment>
<keyword evidence="2" id="KW-0472">Membrane</keyword>
<evidence type="ECO:0000256" key="1">
    <source>
        <dbReference type="SAM" id="MobiDB-lite"/>
    </source>
</evidence>
<proteinExistence type="predicted"/>
<evidence type="ECO:0000313" key="4">
    <source>
        <dbReference type="EMBL" id="MDQ2088640.1"/>
    </source>
</evidence>
<dbReference type="SUPFAM" id="SSF47090">
    <property type="entry name" value="PGBD-like"/>
    <property type="match status" value="1"/>
</dbReference>
<evidence type="ECO:0000256" key="2">
    <source>
        <dbReference type="SAM" id="Phobius"/>
    </source>
</evidence>
<feature type="domain" description="Peptidoglycan binding-like" evidence="3">
    <location>
        <begin position="242"/>
        <end position="291"/>
    </location>
</feature>
<dbReference type="EMBL" id="JANHAX010000001">
    <property type="protein sequence ID" value="MDQ2088640.1"/>
    <property type="molecule type" value="Genomic_DNA"/>
</dbReference>
<dbReference type="InterPro" id="IPR036365">
    <property type="entry name" value="PGBD-like_sf"/>
</dbReference>
<keyword evidence="5" id="KW-1185">Reference proteome</keyword>
<reference evidence="4" key="2">
    <citation type="submission" date="2023-02" db="EMBL/GenBank/DDBJ databases">
        <title>'Rhodoalgimonas zhirmunskyi' gen. nov., isolated from a red alga.</title>
        <authorList>
            <person name="Nedashkovskaya O.I."/>
            <person name="Otstavnykh N.Y."/>
            <person name="Bystritskaya E.P."/>
            <person name="Balabanova L.A."/>
            <person name="Isaeva M.P."/>
        </authorList>
    </citation>
    <scope>NUCLEOTIDE SEQUENCE</scope>
    <source>
        <strain evidence="4">KCTC 52189</strain>
    </source>
</reference>
<name>A0AAE4B2V4_9RHOB</name>
<organism evidence="4 5">
    <name type="scientific">Marimonas arenosa</name>
    <dbReference type="NCBI Taxonomy" id="1795305"/>
    <lineage>
        <taxon>Bacteria</taxon>
        <taxon>Pseudomonadati</taxon>
        <taxon>Pseudomonadota</taxon>
        <taxon>Alphaproteobacteria</taxon>
        <taxon>Rhodobacterales</taxon>
        <taxon>Paracoccaceae</taxon>
        <taxon>Marimonas</taxon>
    </lineage>
</organism>